<dbReference type="Pfam" id="PF04273">
    <property type="entry name" value="BLH_phosphatase"/>
    <property type="match status" value="1"/>
</dbReference>
<evidence type="ECO:0000313" key="2">
    <source>
        <dbReference type="EMBL" id="SDZ77440.1"/>
    </source>
</evidence>
<dbReference type="NCBIfam" id="TIGR01244">
    <property type="entry name" value="TIGR01244 family sulfur transferase"/>
    <property type="match status" value="1"/>
</dbReference>
<dbReference type="InterPro" id="IPR005939">
    <property type="entry name" value="BLH_phosphatase-like"/>
</dbReference>
<dbReference type="AlphaFoldDB" id="A0A1H3VRQ3"/>
<protein>
    <submittedName>
        <fullName evidence="2">Sulfide:quinone oxidoreductase</fullName>
    </submittedName>
</protein>
<evidence type="ECO:0000313" key="3">
    <source>
        <dbReference type="Proteomes" id="UP000198658"/>
    </source>
</evidence>
<dbReference type="RefSeq" id="WP_091384116.1">
    <property type="nucleotide sequence ID" value="NZ_FNQO01000001.1"/>
</dbReference>
<dbReference type="SUPFAM" id="SSF52799">
    <property type="entry name" value="(Phosphotyrosine protein) phosphatases II"/>
    <property type="match status" value="1"/>
</dbReference>
<sequence>MDNKRLDDQVSVSGQFSCAAMAQLAESGVKVVVCNRPESESEDQPTHAAMEQAAQENGVEYVVIPFARGQMTLAHCQQFAELLARGEKVHAFCRTGNRSCNLWAGARVLQGADKKTLLGQARAAGFDVSGVLVAIDPES</sequence>
<keyword evidence="3" id="KW-1185">Reference proteome</keyword>
<reference evidence="3" key="1">
    <citation type="submission" date="2016-10" db="EMBL/GenBank/DDBJ databases">
        <authorList>
            <person name="Varghese N."/>
            <person name="Submissions S."/>
        </authorList>
    </citation>
    <scope>NUCLEOTIDE SEQUENCE [LARGE SCALE GENOMIC DNA]</scope>
    <source>
        <strain evidence="3">CGMCC 1.10657</strain>
    </source>
</reference>
<gene>
    <name evidence="2" type="ORF">SAMN05216562_0208</name>
</gene>
<dbReference type="STRING" id="658218.SAMN05216562_0208"/>
<proteinExistence type="predicted"/>
<evidence type="ECO:0000259" key="1">
    <source>
        <dbReference type="Pfam" id="PF04273"/>
    </source>
</evidence>
<accession>A0A1H3VRQ3</accession>
<dbReference type="Gene3D" id="3.90.190.10">
    <property type="entry name" value="Protein tyrosine phosphatase superfamily"/>
    <property type="match status" value="1"/>
</dbReference>
<dbReference type="OrthoDB" id="9802771at2"/>
<dbReference type="EMBL" id="FNQO01000001">
    <property type="protein sequence ID" value="SDZ77440.1"/>
    <property type="molecule type" value="Genomic_DNA"/>
</dbReference>
<dbReference type="InterPro" id="IPR029021">
    <property type="entry name" value="Prot-tyrosine_phosphatase-like"/>
</dbReference>
<dbReference type="Proteomes" id="UP000198658">
    <property type="component" value="Unassembled WGS sequence"/>
</dbReference>
<name>A0A1H3VRQ3_9GAMM</name>
<dbReference type="GO" id="GO:0016787">
    <property type="term" value="F:hydrolase activity"/>
    <property type="evidence" value="ECO:0007669"/>
    <property type="project" value="InterPro"/>
</dbReference>
<organism evidence="2 3">
    <name type="scientific">Microbulbifer marinus</name>
    <dbReference type="NCBI Taxonomy" id="658218"/>
    <lineage>
        <taxon>Bacteria</taxon>
        <taxon>Pseudomonadati</taxon>
        <taxon>Pseudomonadota</taxon>
        <taxon>Gammaproteobacteria</taxon>
        <taxon>Cellvibrionales</taxon>
        <taxon>Microbulbiferaceae</taxon>
        <taxon>Microbulbifer</taxon>
    </lineage>
</organism>
<feature type="domain" description="Beta-lactamase hydrolase-like protein phosphatase-like" evidence="1">
    <location>
        <begin position="5"/>
        <end position="105"/>
    </location>
</feature>